<dbReference type="Gene3D" id="2.40.420.20">
    <property type="match status" value="1"/>
</dbReference>
<dbReference type="Proteomes" id="UP000252249">
    <property type="component" value="Unassembled WGS sequence"/>
</dbReference>
<dbReference type="Pfam" id="PF25954">
    <property type="entry name" value="Beta-barrel_RND_2"/>
    <property type="match status" value="1"/>
</dbReference>
<dbReference type="Pfam" id="PF25917">
    <property type="entry name" value="BSH_RND"/>
    <property type="match status" value="1"/>
</dbReference>
<proteinExistence type="inferred from homology"/>
<evidence type="ECO:0000313" key="7">
    <source>
        <dbReference type="Proteomes" id="UP000252249"/>
    </source>
</evidence>
<dbReference type="InterPro" id="IPR006143">
    <property type="entry name" value="RND_pump_MFP"/>
</dbReference>
<dbReference type="Gene3D" id="1.10.287.470">
    <property type="entry name" value="Helix hairpin bin"/>
    <property type="match status" value="1"/>
</dbReference>
<evidence type="ECO:0000256" key="1">
    <source>
        <dbReference type="ARBA" id="ARBA00009477"/>
    </source>
</evidence>
<dbReference type="Gene3D" id="2.40.30.170">
    <property type="match status" value="1"/>
</dbReference>
<keyword evidence="2" id="KW-0812">Transmembrane</keyword>
<sequence length="360" mass="39350">MKIKHIVYAVFIFGILALVAYRIISNNEENNVGQKAGTRTVKTVTGLVVSPEKFTDKLSLSGTLEANEQVEIRSEINGVVEAINFEEGAEVSKGQVLLRVNDTEIRAQLSQVTTAQQLASENERRARLLLEKQAISQEEYDIASADFKSAKAQSQLISAQLKKASIRAPFSGTIGLRNISKGAYITPTTPIATLVNLDQLKITFSIPEKYANRMQVNNELSFSVSGSKAVYKAKIYAVEPMIDLTTRTLKVRAIADNPERALYPGMFANVKLPLETVDDAIMVPTEALIPIQNGKVIFILKDGKAYQIEVETSSRTDKDVRVTSGLKVGDTILTSGVMALKDGAPVNVEFEKSHKSTGTK</sequence>
<feature type="transmembrane region" description="Helical" evidence="2">
    <location>
        <begin position="7"/>
        <end position="24"/>
    </location>
</feature>
<dbReference type="SUPFAM" id="SSF111369">
    <property type="entry name" value="HlyD-like secretion proteins"/>
    <property type="match status" value="1"/>
</dbReference>
<protein>
    <submittedName>
        <fullName evidence="6">Efflux RND transporter periplasmic adaptor subunit</fullName>
    </submittedName>
</protein>
<dbReference type="InterPro" id="IPR058625">
    <property type="entry name" value="MdtA-like_BSH"/>
</dbReference>
<comment type="similarity">
    <text evidence="1">Belongs to the membrane fusion protein (MFP) (TC 8.A.1) family.</text>
</comment>
<comment type="caution">
    <text evidence="6">The sequence shown here is derived from an EMBL/GenBank/DDBJ whole genome shotgun (WGS) entry which is preliminary data.</text>
</comment>
<dbReference type="AlphaFoldDB" id="A0A368P209"/>
<evidence type="ECO:0000259" key="3">
    <source>
        <dbReference type="Pfam" id="PF25917"/>
    </source>
</evidence>
<feature type="domain" description="YknX-like C-terminal permuted SH3-like" evidence="5">
    <location>
        <begin position="281"/>
        <end position="348"/>
    </location>
</feature>
<evidence type="ECO:0000259" key="4">
    <source>
        <dbReference type="Pfam" id="PF25954"/>
    </source>
</evidence>
<keyword evidence="7" id="KW-1185">Reference proteome</keyword>
<dbReference type="GO" id="GO:1990281">
    <property type="term" value="C:efflux pump complex"/>
    <property type="evidence" value="ECO:0007669"/>
    <property type="project" value="TreeGrafter"/>
</dbReference>
<feature type="domain" description="Multidrug resistance protein MdtA-like barrel-sandwich hybrid" evidence="3">
    <location>
        <begin position="68"/>
        <end position="193"/>
    </location>
</feature>
<dbReference type="Pfam" id="PF25989">
    <property type="entry name" value="YknX_C"/>
    <property type="match status" value="1"/>
</dbReference>
<evidence type="ECO:0000256" key="2">
    <source>
        <dbReference type="SAM" id="Phobius"/>
    </source>
</evidence>
<organism evidence="6 7">
    <name type="scientific">Oceanihabitans sediminis</name>
    <dbReference type="NCBI Taxonomy" id="1812012"/>
    <lineage>
        <taxon>Bacteria</taxon>
        <taxon>Pseudomonadati</taxon>
        <taxon>Bacteroidota</taxon>
        <taxon>Flavobacteriia</taxon>
        <taxon>Flavobacteriales</taxon>
        <taxon>Flavobacteriaceae</taxon>
        <taxon>Oceanihabitans</taxon>
    </lineage>
</organism>
<evidence type="ECO:0000259" key="5">
    <source>
        <dbReference type="Pfam" id="PF25989"/>
    </source>
</evidence>
<keyword evidence="2" id="KW-1133">Transmembrane helix</keyword>
<keyword evidence="2" id="KW-0472">Membrane</keyword>
<gene>
    <name evidence="6" type="ORF">DU428_12680</name>
</gene>
<feature type="domain" description="CusB-like beta-barrel" evidence="4">
    <location>
        <begin position="202"/>
        <end position="272"/>
    </location>
</feature>
<dbReference type="EMBL" id="QPIG01000006">
    <property type="protein sequence ID" value="RCU56433.1"/>
    <property type="molecule type" value="Genomic_DNA"/>
</dbReference>
<dbReference type="OrthoDB" id="9806939at2"/>
<dbReference type="RefSeq" id="WP_113966713.1">
    <property type="nucleotide sequence ID" value="NZ_QNRP01000009.1"/>
</dbReference>
<dbReference type="InterPro" id="IPR058792">
    <property type="entry name" value="Beta-barrel_RND_2"/>
</dbReference>
<dbReference type="NCBIfam" id="TIGR01730">
    <property type="entry name" value="RND_mfp"/>
    <property type="match status" value="1"/>
</dbReference>
<name>A0A368P209_9FLAO</name>
<evidence type="ECO:0000313" key="6">
    <source>
        <dbReference type="EMBL" id="RCU56433.1"/>
    </source>
</evidence>
<dbReference type="InterPro" id="IPR058637">
    <property type="entry name" value="YknX-like_C"/>
</dbReference>
<reference evidence="6 7" key="1">
    <citation type="submission" date="2018-07" db="EMBL/GenBank/DDBJ databases">
        <title>Oceanihabitans testaceum sp. nov., isolated from marine sediment.</title>
        <authorList>
            <person name="Li C.-M."/>
        </authorList>
    </citation>
    <scope>NUCLEOTIDE SEQUENCE [LARGE SCALE GENOMIC DNA]</scope>
    <source>
        <strain evidence="6 7">S9-10</strain>
    </source>
</reference>
<dbReference type="GO" id="GO:0015562">
    <property type="term" value="F:efflux transmembrane transporter activity"/>
    <property type="evidence" value="ECO:0007669"/>
    <property type="project" value="TreeGrafter"/>
</dbReference>
<accession>A0A368P209</accession>
<dbReference type="PANTHER" id="PTHR30469">
    <property type="entry name" value="MULTIDRUG RESISTANCE PROTEIN MDTA"/>
    <property type="match status" value="1"/>
</dbReference>
<dbReference type="FunFam" id="2.40.30.170:FF:000010">
    <property type="entry name" value="Efflux RND transporter periplasmic adaptor subunit"/>
    <property type="match status" value="1"/>
</dbReference>
<dbReference type="PANTHER" id="PTHR30469:SF36">
    <property type="entry name" value="BLL3903 PROTEIN"/>
    <property type="match status" value="1"/>
</dbReference>
<dbReference type="Gene3D" id="2.40.50.100">
    <property type="match status" value="1"/>
</dbReference>